<accession>A0A1X3D884</accession>
<reference evidence="3" key="1">
    <citation type="submission" date="2017-01" db="EMBL/GenBank/DDBJ databases">
        <authorList>
            <person name="Wolfgang W.J."/>
            <person name="Cole J."/>
            <person name="Wroblewski D."/>
            <person name="Mcginnis J."/>
            <person name="Musser K.A."/>
        </authorList>
    </citation>
    <scope>NUCLEOTIDE SEQUENCE [LARGE SCALE GENOMIC DNA]</scope>
    <source>
        <strain evidence="3">DSM 19151</strain>
    </source>
</reference>
<feature type="domain" description="Transposase IS200-like" evidence="1">
    <location>
        <begin position="9"/>
        <end position="132"/>
    </location>
</feature>
<protein>
    <recommendedName>
        <fullName evidence="1">Transposase IS200-like domain-containing protein</fullName>
    </recommendedName>
</protein>
<evidence type="ECO:0000259" key="1">
    <source>
        <dbReference type="SMART" id="SM01321"/>
    </source>
</evidence>
<dbReference type="Proteomes" id="UP000193118">
    <property type="component" value="Unassembled WGS sequence"/>
</dbReference>
<dbReference type="GO" id="GO:0004803">
    <property type="term" value="F:transposase activity"/>
    <property type="evidence" value="ECO:0007669"/>
    <property type="project" value="InterPro"/>
</dbReference>
<proteinExistence type="predicted"/>
<dbReference type="EMBL" id="MTBO01000019">
    <property type="protein sequence ID" value="OSI15911.1"/>
    <property type="molecule type" value="Genomic_DNA"/>
</dbReference>
<gene>
    <name evidence="2" type="ORF">BWD09_07915</name>
</gene>
<dbReference type="PANTHER" id="PTHR36966:SF1">
    <property type="entry name" value="REP-ASSOCIATED TYROSINE TRANSPOSASE"/>
    <property type="match status" value="1"/>
</dbReference>
<evidence type="ECO:0000313" key="2">
    <source>
        <dbReference type="EMBL" id="OSI15911.1"/>
    </source>
</evidence>
<dbReference type="NCBIfam" id="NF047646">
    <property type="entry name" value="REP_Tyr_transpos"/>
    <property type="match status" value="1"/>
</dbReference>
<dbReference type="InterPro" id="IPR036515">
    <property type="entry name" value="Transposase_17_sf"/>
</dbReference>
<dbReference type="RefSeq" id="WP_085366143.1">
    <property type="nucleotide sequence ID" value="NZ_CAUJPZ010000062.1"/>
</dbReference>
<dbReference type="AlphaFoldDB" id="A0A1X3D884"/>
<dbReference type="GO" id="GO:0043565">
    <property type="term" value="F:sequence-specific DNA binding"/>
    <property type="evidence" value="ECO:0007669"/>
    <property type="project" value="TreeGrafter"/>
</dbReference>
<evidence type="ECO:0000313" key="3">
    <source>
        <dbReference type="Proteomes" id="UP000193118"/>
    </source>
</evidence>
<dbReference type="InterPro" id="IPR052715">
    <property type="entry name" value="RAYT_transposase"/>
</dbReference>
<dbReference type="Pfam" id="PF01797">
    <property type="entry name" value="Y1_Tnp"/>
    <property type="match status" value="1"/>
</dbReference>
<comment type="caution">
    <text evidence="2">The sequence shown here is derived from an EMBL/GenBank/DDBJ whole genome shotgun (WGS) entry which is preliminary data.</text>
</comment>
<organism evidence="2 3">
    <name type="scientific">Neisseria dentiae</name>
    <dbReference type="NCBI Taxonomy" id="194197"/>
    <lineage>
        <taxon>Bacteria</taxon>
        <taxon>Pseudomonadati</taxon>
        <taxon>Pseudomonadota</taxon>
        <taxon>Betaproteobacteria</taxon>
        <taxon>Neisseriales</taxon>
        <taxon>Neisseriaceae</taxon>
        <taxon>Neisseria</taxon>
    </lineage>
</organism>
<dbReference type="STRING" id="194197.BWD09_07915"/>
<keyword evidence="3" id="KW-1185">Reference proteome</keyword>
<dbReference type="SUPFAM" id="SSF143422">
    <property type="entry name" value="Transposase IS200-like"/>
    <property type="match status" value="1"/>
</dbReference>
<dbReference type="InterPro" id="IPR002686">
    <property type="entry name" value="Transposase_17"/>
</dbReference>
<name>A0A1X3D884_9NEIS</name>
<dbReference type="GO" id="GO:0006313">
    <property type="term" value="P:DNA transposition"/>
    <property type="evidence" value="ECO:0007669"/>
    <property type="project" value="InterPro"/>
</dbReference>
<dbReference type="PANTHER" id="PTHR36966">
    <property type="entry name" value="REP-ASSOCIATED TYROSINE TRANSPOSASE"/>
    <property type="match status" value="1"/>
</dbReference>
<sequence length="174" mass="20596">MRTYLRNRAAGGCFFLTLVLEDRSSHLLVKHINAFRQAYRDARMRYRFETHAVAVLPDHVHMLITLPENQSDCAPIVANLKAGFSRRLPNDEFVSNSRLAKRERGIWQRRYWEHTIRNQQDFANHMDYIHYNPVKHGCVDAVKDWPYSTFQRCIQQRVYPQDWGGNPDADIYTD</sequence>
<dbReference type="OrthoDB" id="9794403at2"/>
<dbReference type="SMART" id="SM01321">
    <property type="entry name" value="Y1_Tnp"/>
    <property type="match status" value="1"/>
</dbReference>
<dbReference type="Gene3D" id="3.30.70.1290">
    <property type="entry name" value="Transposase IS200-like"/>
    <property type="match status" value="1"/>
</dbReference>
<dbReference type="GeneID" id="94579577"/>